<dbReference type="InterPro" id="IPR013736">
    <property type="entry name" value="Xaa-Pro_dipept_C"/>
</dbReference>
<proteinExistence type="predicted"/>
<dbReference type="Proteomes" id="UP001157961">
    <property type="component" value="Unassembled WGS sequence"/>
</dbReference>
<dbReference type="PANTHER" id="PTHR43056">
    <property type="entry name" value="PEPTIDASE S9 PROLYL OLIGOPEPTIDASE"/>
    <property type="match status" value="1"/>
</dbReference>
<dbReference type="SUPFAM" id="SSF53474">
    <property type="entry name" value="alpha/beta-Hydrolases"/>
    <property type="match status" value="1"/>
</dbReference>
<feature type="domain" description="Xaa-Pro dipeptidyl-peptidase C-terminal" evidence="2">
    <location>
        <begin position="289"/>
        <end position="540"/>
    </location>
</feature>
<dbReference type="InterPro" id="IPR029058">
    <property type="entry name" value="AB_hydrolase_fold"/>
</dbReference>
<dbReference type="NCBIfam" id="TIGR00976">
    <property type="entry name" value="CocE_NonD"/>
    <property type="match status" value="2"/>
</dbReference>
<dbReference type="SMART" id="SM00939">
    <property type="entry name" value="PepX_C"/>
    <property type="match status" value="1"/>
</dbReference>
<dbReference type="Gene3D" id="3.40.50.1820">
    <property type="entry name" value="alpha/beta hydrolase"/>
    <property type="match status" value="1"/>
</dbReference>
<dbReference type="PANTHER" id="PTHR43056:SF10">
    <property type="entry name" value="COCE_NOND FAMILY, PUTATIVE (AFU_ORTHOLOGUE AFUA_7G00600)-RELATED"/>
    <property type="match status" value="1"/>
</dbReference>
<keyword evidence="1" id="KW-0378">Hydrolase</keyword>
<dbReference type="Pfam" id="PF08530">
    <property type="entry name" value="PepX_C"/>
    <property type="match status" value="1"/>
</dbReference>
<keyword evidence="4" id="KW-1185">Reference proteome</keyword>
<name>A0ABY1NU07_9RHOB</name>
<dbReference type="InterPro" id="IPR050585">
    <property type="entry name" value="Xaa-Pro_dipeptidyl-ppase/CocE"/>
</dbReference>
<gene>
    <name evidence="3" type="ORF">SAMN06265373_103200</name>
</gene>
<dbReference type="InterPro" id="IPR000383">
    <property type="entry name" value="Xaa-Pro-like_dom"/>
</dbReference>
<dbReference type="InterPro" id="IPR005674">
    <property type="entry name" value="CocE/Ser_esterase"/>
</dbReference>
<accession>A0ABY1NU07</accession>
<dbReference type="Pfam" id="PF02129">
    <property type="entry name" value="Peptidase_S15"/>
    <property type="match status" value="1"/>
</dbReference>
<dbReference type="RefSeq" id="WP_283425655.1">
    <property type="nucleotide sequence ID" value="NZ_FXTY01000003.1"/>
</dbReference>
<dbReference type="EMBL" id="FXTY01000003">
    <property type="protein sequence ID" value="SMP17845.1"/>
    <property type="molecule type" value="Genomic_DNA"/>
</dbReference>
<comment type="caution">
    <text evidence="3">The sequence shown here is derived from an EMBL/GenBank/DDBJ whole genome shotgun (WGS) entry which is preliminary data.</text>
</comment>
<evidence type="ECO:0000259" key="2">
    <source>
        <dbReference type="SMART" id="SM00939"/>
    </source>
</evidence>
<dbReference type="SUPFAM" id="SSF49785">
    <property type="entry name" value="Galactose-binding domain-like"/>
    <property type="match status" value="1"/>
</dbReference>
<dbReference type="Gene3D" id="1.10.3020.10">
    <property type="entry name" value="alpha-amino acid ester hydrolase ( Helical cap domain)"/>
    <property type="match status" value="1"/>
</dbReference>
<dbReference type="Gene3D" id="2.60.120.260">
    <property type="entry name" value="Galactose-binding domain-like"/>
    <property type="match status" value="1"/>
</dbReference>
<reference evidence="3 4" key="1">
    <citation type="submission" date="2017-05" db="EMBL/GenBank/DDBJ databases">
        <authorList>
            <person name="Varghese N."/>
            <person name="Submissions S."/>
        </authorList>
    </citation>
    <scope>NUCLEOTIDE SEQUENCE [LARGE SCALE GENOMIC DNA]</scope>
    <source>
        <strain evidence="3 4">DSM 29734</strain>
    </source>
</reference>
<dbReference type="InterPro" id="IPR008979">
    <property type="entry name" value="Galactose-bd-like_sf"/>
</dbReference>
<organism evidence="3 4">
    <name type="scientific">Shimia sagamensis</name>
    <dbReference type="NCBI Taxonomy" id="1566352"/>
    <lineage>
        <taxon>Bacteria</taxon>
        <taxon>Pseudomonadati</taxon>
        <taxon>Pseudomonadota</taxon>
        <taxon>Alphaproteobacteria</taxon>
        <taxon>Rhodobacterales</taxon>
        <taxon>Roseobacteraceae</taxon>
    </lineage>
</organism>
<evidence type="ECO:0000313" key="4">
    <source>
        <dbReference type="Proteomes" id="UP001157961"/>
    </source>
</evidence>
<protein>
    <recommendedName>
        <fullName evidence="2">Xaa-Pro dipeptidyl-peptidase C-terminal domain-containing protein</fullName>
    </recommendedName>
</protein>
<evidence type="ECO:0000256" key="1">
    <source>
        <dbReference type="ARBA" id="ARBA00022801"/>
    </source>
</evidence>
<evidence type="ECO:0000313" key="3">
    <source>
        <dbReference type="EMBL" id="SMP17845.1"/>
    </source>
</evidence>
<sequence length="661" mass="74275">MQIVDEFPFGVREEPHVWIEMPDGVRLSARMWFPKTTEPVPAILEYLPYRKRDGTAERDALTHPYLAGHGYVCVRVDMRGCGDSEGLFQDEYSQQELDDGVAVIEWLAQQEWSNGNVGMMGISWGGFNGLQIAALAPPALKAVASLCSTVDRYADDIHYKGGVMLGENPAWAATVLGWFALPPDPQIVGPKWREMWLERLQNTPFLAETWIKHQNRDAYWKHGSVCEDYSAIKAAVLSVGGWHDGYRNTISHLVENLAAPVKGLVGPWNHKYPHFAVPGPQIDFLGELLLWWDHWLKGEENEVGSLPDMRRWLMYSVPPQVTYDHRPGRWIADGVGSKGCVLTLHLVGETLSEIPAPTEQKILPDITVGQAAGEFFPFGFGPGELPDDQRADDVLCSCFDGKPIGEGLDLVGAPKLRLRLRSNTPKAQIAVRLCDVHPNGESTLITHGFLNLRHRDGHETLIDVPLGENFDAVVTLDQCAYRVPQGHKLRVALSTSYWPFVWPEPELTTLNVVLGTIELPIRNVSKGDEWRFETPKSARPRPTERLSVSDESKRIIRNVGKRLTRQEIQSDDGVLRDLETGLESRTRHREVFSIAETDPNSAVASFVWERDMSRGGWCVAVKAELKMSADADNFFIKGHLQAKEGEYVVFQREWDVSVPRQ</sequence>